<dbReference type="OrthoDB" id="6773446at2759"/>
<accession>A0A8K0CQE2</accession>
<keyword evidence="3" id="KW-1185">Reference proteome</keyword>
<comment type="caution">
    <text evidence="2">The sequence shown here is derived from an EMBL/GenBank/DDBJ whole genome shotgun (WGS) entry which is preliminary data.</text>
</comment>
<gene>
    <name evidence="2" type="ORF">ILUMI_14489</name>
</gene>
<feature type="region of interest" description="Disordered" evidence="1">
    <location>
        <begin position="124"/>
        <end position="147"/>
    </location>
</feature>
<name>A0A8K0CQE2_IGNLU</name>
<dbReference type="EMBL" id="VTPC01025537">
    <property type="protein sequence ID" value="KAF2891684.1"/>
    <property type="molecule type" value="Genomic_DNA"/>
</dbReference>
<evidence type="ECO:0000313" key="2">
    <source>
        <dbReference type="EMBL" id="KAF2891684.1"/>
    </source>
</evidence>
<feature type="compositionally biased region" description="Basic and acidic residues" evidence="1">
    <location>
        <begin position="137"/>
        <end position="147"/>
    </location>
</feature>
<evidence type="ECO:0000256" key="1">
    <source>
        <dbReference type="SAM" id="MobiDB-lite"/>
    </source>
</evidence>
<protein>
    <submittedName>
        <fullName evidence="2">Uncharacterized protein</fullName>
    </submittedName>
</protein>
<feature type="compositionally biased region" description="Low complexity" evidence="1">
    <location>
        <begin position="127"/>
        <end position="136"/>
    </location>
</feature>
<proteinExistence type="predicted"/>
<evidence type="ECO:0000313" key="3">
    <source>
        <dbReference type="Proteomes" id="UP000801492"/>
    </source>
</evidence>
<organism evidence="2 3">
    <name type="scientific">Ignelater luminosus</name>
    <name type="common">Cucubano</name>
    <name type="synonym">Pyrophorus luminosus</name>
    <dbReference type="NCBI Taxonomy" id="2038154"/>
    <lineage>
        <taxon>Eukaryota</taxon>
        <taxon>Metazoa</taxon>
        <taxon>Ecdysozoa</taxon>
        <taxon>Arthropoda</taxon>
        <taxon>Hexapoda</taxon>
        <taxon>Insecta</taxon>
        <taxon>Pterygota</taxon>
        <taxon>Neoptera</taxon>
        <taxon>Endopterygota</taxon>
        <taxon>Coleoptera</taxon>
        <taxon>Polyphaga</taxon>
        <taxon>Elateriformia</taxon>
        <taxon>Elateroidea</taxon>
        <taxon>Elateridae</taxon>
        <taxon>Agrypninae</taxon>
        <taxon>Pyrophorini</taxon>
        <taxon>Ignelater</taxon>
    </lineage>
</organism>
<sequence>MFLALQLGTHMSGKAFTTSVVIRLGADVCQPHRCPCGAAVSAKGLHGLACKLSRGRISRHEVLNYDMMQAIRTAGVPCIRETPGCSRSDGKRPDEQTLVPRRRERCLIRDVSCRDTFAPSHLSGTSKTAGYTAATGETEKEKNTSNC</sequence>
<reference evidence="2" key="1">
    <citation type="submission" date="2019-08" db="EMBL/GenBank/DDBJ databases">
        <title>The genome of the North American firefly Photinus pyralis.</title>
        <authorList>
            <consortium name="Photinus pyralis genome working group"/>
            <person name="Fallon T.R."/>
            <person name="Sander Lower S.E."/>
            <person name="Weng J.-K."/>
        </authorList>
    </citation>
    <scope>NUCLEOTIDE SEQUENCE</scope>
    <source>
        <strain evidence="2">TRF0915ILg1</strain>
        <tissue evidence="2">Whole body</tissue>
    </source>
</reference>
<dbReference type="AlphaFoldDB" id="A0A8K0CQE2"/>
<dbReference type="Proteomes" id="UP000801492">
    <property type="component" value="Unassembled WGS sequence"/>
</dbReference>